<protein>
    <submittedName>
        <fullName evidence="1">Uncharacterized protein</fullName>
    </submittedName>
</protein>
<proteinExistence type="predicted"/>
<dbReference type="EMBL" id="CP059833">
    <property type="protein sequence ID" value="QMV84868.1"/>
    <property type="molecule type" value="Genomic_DNA"/>
</dbReference>
<sequence length="286" mass="30242">MMVRNRGSLGCVLAIVVLGACLVPAMFGAKLLLGTHPGAIPGSRTQEKELLPVLKDAVGPLPAAFSAEAKLMVNSGVSFSARGTGTVEDGVVTHRMLIDAISQSNPGSVQVRPSTTIDTGDAKVEITGVDTARLDAMAGLAGELAGPAKQVKVSLDQPRLFVRAGYRLVETADANGGEAGPCEAARSEFVAQLPEIAELQRQGVPVEADFMQCSDNAPGAEFPGFAPAEQVKDVDQLLRGSLGNTVYWAKLRDDGKVYVRFRDGQESAEANWRAQWRHGEVSVFRG</sequence>
<keyword evidence="2" id="KW-1185">Reference proteome</keyword>
<name>A0A7G5FE27_9CORY</name>
<gene>
    <name evidence="1" type="ORF">HW450_11085</name>
</gene>
<dbReference type="RefSeq" id="WP_182385675.1">
    <property type="nucleotide sequence ID" value="NZ_CP059833.1"/>
</dbReference>
<organism evidence="1 2">
    <name type="scientific">Corynebacterium hindlerae</name>
    <dbReference type="NCBI Taxonomy" id="699041"/>
    <lineage>
        <taxon>Bacteria</taxon>
        <taxon>Bacillati</taxon>
        <taxon>Actinomycetota</taxon>
        <taxon>Actinomycetes</taxon>
        <taxon>Mycobacteriales</taxon>
        <taxon>Corynebacteriaceae</taxon>
        <taxon>Corynebacterium</taxon>
    </lineage>
</organism>
<evidence type="ECO:0000313" key="2">
    <source>
        <dbReference type="Proteomes" id="UP000515570"/>
    </source>
</evidence>
<evidence type="ECO:0000313" key="1">
    <source>
        <dbReference type="EMBL" id="QMV84868.1"/>
    </source>
</evidence>
<reference evidence="1 2" key="1">
    <citation type="submission" date="2020-07" db="EMBL/GenBank/DDBJ databases">
        <title>non toxigenic Corynebacterium sp. nov from a clinical source.</title>
        <authorList>
            <person name="Bernier A.-M."/>
            <person name="Bernard K."/>
        </authorList>
    </citation>
    <scope>NUCLEOTIDE SEQUENCE [LARGE SCALE GENOMIC DNA]</scope>
    <source>
        <strain evidence="2">NML 93-0612</strain>
    </source>
</reference>
<dbReference type="Proteomes" id="UP000515570">
    <property type="component" value="Chromosome"/>
</dbReference>
<dbReference type="PROSITE" id="PS51257">
    <property type="entry name" value="PROKAR_LIPOPROTEIN"/>
    <property type="match status" value="1"/>
</dbReference>
<dbReference type="AlphaFoldDB" id="A0A7G5FE27"/>
<accession>A0A7G5FE27</accession>